<protein>
    <recommendedName>
        <fullName evidence="2">Antitoxin</fullName>
    </recommendedName>
</protein>
<evidence type="ECO:0000256" key="1">
    <source>
        <dbReference type="ARBA" id="ARBA00009981"/>
    </source>
</evidence>
<dbReference type="NCBIfam" id="TIGR01552">
    <property type="entry name" value="phd_fam"/>
    <property type="match status" value="1"/>
</dbReference>
<dbReference type="SUPFAM" id="SSF143120">
    <property type="entry name" value="YefM-like"/>
    <property type="match status" value="1"/>
</dbReference>
<dbReference type="Pfam" id="PF02604">
    <property type="entry name" value="PhdYeFM_antitox"/>
    <property type="match status" value="1"/>
</dbReference>
<dbReference type="EMBL" id="LR589147">
    <property type="protein sequence ID" value="VTP03014.1"/>
    <property type="molecule type" value="Genomic_DNA"/>
</dbReference>
<evidence type="ECO:0000256" key="2">
    <source>
        <dbReference type="RuleBase" id="RU362080"/>
    </source>
</evidence>
<comment type="function">
    <text evidence="2">Antitoxin component of a type II toxin-antitoxin (TA) system.</text>
</comment>
<dbReference type="Gene3D" id="3.40.1620.10">
    <property type="entry name" value="YefM-like domain"/>
    <property type="match status" value="1"/>
</dbReference>
<dbReference type="InterPro" id="IPR006442">
    <property type="entry name" value="Antitoxin_Phd/YefM"/>
</dbReference>
<organism evidence="3">
    <name type="scientific">Mycobacterium riyadhense</name>
    <dbReference type="NCBI Taxonomy" id="486698"/>
    <lineage>
        <taxon>Bacteria</taxon>
        <taxon>Bacillati</taxon>
        <taxon>Actinomycetota</taxon>
        <taxon>Actinomycetes</taxon>
        <taxon>Mycobacteriales</taxon>
        <taxon>Mycobacteriaceae</taxon>
        <taxon>Mycobacterium</taxon>
    </lineage>
</organism>
<dbReference type="AlphaFoldDB" id="A0A653EZP9"/>
<proteinExistence type="inferred from homology"/>
<comment type="similarity">
    <text evidence="1 2">Belongs to the phD/YefM antitoxin family.</text>
</comment>
<sequence>MGMEKIGIRELRQNASQVVEAAKNGIVYCVTNHGRETGVVIGKQPHFADRAEEERYGVTPEQIVKSGVYAQLRPAGYQEALLEIVERGRDQAGRIGER</sequence>
<gene>
    <name evidence="3" type="ORF">BIN_B_04818</name>
</gene>
<name>A0A653EZP9_9MYCO</name>
<evidence type="ECO:0000313" key="3">
    <source>
        <dbReference type="EMBL" id="VTP03014.1"/>
    </source>
</evidence>
<reference evidence="3" key="1">
    <citation type="submission" date="2019-05" db="EMBL/GenBank/DDBJ databases">
        <authorList>
            <person name="Naeem R."/>
            <person name="Antony C."/>
            <person name="Guan Q."/>
        </authorList>
    </citation>
    <scope>NUCLEOTIDE SEQUENCE</scope>
    <source>
        <strain evidence="3">2</strain>
    </source>
</reference>
<accession>A0A653EZP9</accession>
<dbReference type="InterPro" id="IPR036165">
    <property type="entry name" value="YefM-like_sf"/>
</dbReference>